<name>A0A0S7BU11_9BACT</name>
<evidence type="ECO:0000259" key="7">
    <source>
        <dbReference type="Pfam" id="PF07715"/>
    </source>
</evidence>
<dbReference type="SUPFAM" id="SSF49464">
    <property type="entry name" value="Carboxypeptidase regulatory domain-like"/>
    <property type="match status" value="1"/>
</dbReference>
<dbReference type="RefSeq" id="WP_062043737.1">
    <property type="nucleotide sequence ID" value="NZ_DF968183.1"/>
</dbReference>
<keyword evidence="2 4" id="KW-0472">Membrane</keyword>
<proteinExistence type="inferred from homology"/>
<keyword evidence="4" id="KW-0798">TonB box</keyword>
<protein>
    <recommendedName>
        <fullName evidence="10">TonB-dependent receptor</fullName>
    </recommendedName>
</protein>
<evidence type="ECO:0000256" key="3">
    <source>
        <dbReference type="ARBA" id="ARBA00023237"/>
    </source>
</evidence>
<feature type="chain" id="PRO_5006633158" description="TonB-dependent receptor" evidence="5">
    <location>
        <begin position="23"/>
        <end position="966"/>
    </location>
</feature>
<dbReference type="Pfam" id="PF07715">
    <property type="entry name" value="Plug"/>
    <property type="match status" value="1"/>
</dbReference>
<sequence>MRSIKLFLALLLTTSMVAVLHAQNGFIRGSVFDDATGETLPGVTIFAEGTTNGTLTDFDGKFNLSIAPGTYNLRISFISYETINLKNIKVEAGKVSLFENLRLKEAKIELTEVTITAEAVRNSEVALLTMKQKSANLIDGISAANFRKIGDSDAASSMKRVAGVSVEGGKYVYVRGLGDRYSKTILNGMDIPGIDPDRNTVQMDLFPTNIVDNIIVHKSFSAYLPADFTGGVVDIETKDFPELKTGNVSLNLGYNPEFHFNKDYLTYEGGKNDFLGFDDGTRAIPATDNIPQFSEVAGNPDGEKGLRYKEILKGFNTVMGATPETSLMDFSLGVSVGNQIPKNKVTWGYNASLSYKNATEYYKNAEYGRYGVDPAKPDFYEMEYREFQKGDYGVNSVMLSAMAGIAMKTKYSKFRLNILHLQNGEKRAGIFNYSNSDLGAVFEGVQHNLEYTQRSMTNVLLNGKHMFSDNNWQIEWKLSPSLSKLDDPDIRFTRYEIKEEKYIIGTEAGFPERIWRELDEISLTGNFDISRNLLVFGSKSQLRFGGLLTRKDRSFIIRNFQLNVRNIPLTGDPDELFFPENLWPYNGNASRGTTFETPFIPVNPNQFDANNLNTAGYLSWEVSPLKYLKLIVGVRTEMYQQRYSGQNQLGDIVLDNEKVLDDLDVFPAANVIFSLNQSQNLRFSYSKTIARPSMKELSFAEIFDAITGRTFIGGLFTDANDQLGITYWDGNLTSTRIDNLDVRWEMFGKGGQTISFGAFYKYFKDPIEIVQYFTQAGAFQPRNVGDGQLLGLEAEFRKNLDFLFPSLSGISLSSNFTYSFSRIRLSSTEYESRLANARTGETIDEYRSMAGQAPFIINAGLAYDGSGKGIFNGLEAGLYYNVQGPTLEVVGIADRPDVYSRSFNSLNLNINKTFGESKKLQLGLKIENILGDVKESVFQSFEAADQFYTYLNQGRTFQLRLGYRFF</sequence>
<dbReference type="PATRIC" id="fig|1678841.3.peg.2928"/>
<dbReference type="Pfam" id="PF13715">
    <property type="entry name" value="CarbopepD_reg_2"/>
    <property type="match status" value="1"/>
</dbReference>
<keyword evidence="9" id="KW-1185">Reference proteome</keyword>
<reference evidence="8" key="1">
    <citation type="journal article" date="2015" name="Genome Announc.">
        <title>Draft Genome Sequence of Bacteroidales Strain TBC1, a Novel Isolate from a Methanogenic Wastewater Treatment System.</title>
        <authorList>
            <person name="Tourlousse D.M."/>
            <person name="Matsuura N."/>
            <person name="Sun L."/>
            <person name="Toyonaga M."/>
            <person name="Kuroda K."/>
            <person name="Ohashi A."/>
            <person name="Cruz R."/>
            <person name="Yamaguchi T."/>
            <person name="Sekiguchi Y."/>
        </authorList>
    </citation>
    <scope>NUCLEOTIDE SEQUENCE [LARGE SCALE GENOMIC DNA]</scope>
    <source>
        <strain evidence="8">TBC1</strain>
    </source>
</reference>
<dbReference type="STRING" id="1678841.TBC1_12245"/>
<dbReference type="Gene3D" id="2.60.40.1120">
    <property type="entry name" value="Carboxypeptidase-like, regulatory domain"/>
    <property type="match status" value="1"/>
</dbReference>
<evidence type="ECO:0000259" key="6">
    <source>
        <dbReference type="Pfam" id="PF00593"/>
    </source>
</evidence>
<feature type="signal peptide" evidence="5">
    <location>
        <begin position="1"/>
        <end position="22"/>
    </location>
</feature>
<dbReference type="InterPro" id="IPR037066">
    <property type="entry name" value="Plug_dom_sf"/>
</dbReference>
<dbReference type="OrthoDB" id="9768470at2"/>
<dbReference type="PANTHER" id="PTHR40980:SF4">
    <property type="entry name" value="TONB-DEPENDENT RECEPTOR-LIKE BETA-BARREL DOMAIN-CONTAINING PROTEIN"/>
    <property type="match status" value="1"/>
</dbReference>
<dbReference type="InterPro" id="IPR012910">
    <property type="entry name" value="Plug_dom"/>
</dbReference>
<comment type="subcellular location">
    <subcellularLocation>
        <location evidence="1 4">Cell outer membrane</location>
    </subcellularLocation>
</comment>
<evidence type="ECO:0000256" key="2">
    <source>
        <dbReference type="ARBA" id="ARBA00023136"/>
    </source>
</evidence>
<dbReference type="Gene3D" id="2.170.130.10">
    <property type="entry name" value="TonB-dependent receptor, plug domain"/>
    <property type="match status" value="1"/>
</dbReference>
<evidence type="ECO:0000256" key="4">
    <source>
        <dbReference type="RuleBase" id="RU003357"/>
    </source>
</evidence>
<keyword evidence="3" id="KW-0998">Cell outer membrane</keyword>
<dbReference type="AlphaFoldDB" id="A0A0S7BU11"/>
<dbReference type="Pfam" id="PF00593">
    <property type="entry name" value="TonB_dep_Rec_b-barrel"/>
    <property type="match status" value="1"/>
</dbReference>
<feature type="domain" description="TonB-dependent receptor-like beta-barrel" evidence="6">
    <location>
        <begin position="522"/>
        <end position="929"/>
    </location>
</feature>
<dbReference type="PANTHER" id="PTHR40980">
    <property type="entry name" value="PLUG DOMAIN-CONTAINING PROTEIN"/>
    <property type="match status" value="1"/>
</dbReference>
<organism evidence="8">
    <name type="scientific">Lentimicrobium saccharophilum</name>
    <dbReference type="NCBI Taxonomy" id="1678841"/>
    <lineage>
        <taxon>Bacteria</taxon>
        <taxon>Pseudomonadati</taxon>
        <taxon>Bacteroidota</taxon>
        <taxon>Bacteroidia</taxon>
        <taxon>Bacteroidales</taxon>
        <taxon>Lentimicrobiaceae</taxon>
        <taxon>Lentimicrobium</taxon>
    </lineage>
</organism>
<evidence type="ECO:0000256" key="5">
    <source>
        <dbReference type="SAM" id="SignalP"/>
    </source>
</evidence>
<dbReference type="Proteomes" id="UP000053091">
    <property type="component" value="Unassembled WGS sequence"/>
</dbReference>
<dbReference type="Gene3D" id="2.40.170.20">
    <property type="entry name" value="TonB-dependent receptor, beta-barrel domain"/>
    <property type="match status" value="1"/>
</dbReference>
<dbReference type="EMBL" id="DF968183">
    <property type="protein sequence ID" value="GAP44437.1"/>
    <property type="molecule type" value="Genomic_DNA"/>
</dbReference>
<feature type="domain" description="TonB-dependent receptor plug" evidence="7">
    <location>
        <begin position="132"/>
        <end position="232"/>
    </location>
</feature>
<dbReference type="GO" id="GO:0009279">
    <property type="term" value="C:cell outer membrane"/>
    <property type="evidence" value="ECO:0007669"/>
    <property type="project" value="UniProtKB-SubCell"/>
</dbReference>
<dbReference type="SUPFAM" id="SSF56935">
    <property type="entry name" value="Porins"/>
    <property type="match status" value="1"/>
</dbReference>
<evidence type="ECO:0000256" key="1">
    <source>
        <dbReference type="ARBA" id="ARBA00004442"/>
    </source>
</evidence>
<accession>A0A0S7BU11</accession>
<evidence type="ECO:0000313" key="8">
    <source>
        <dbReference type="EMBL" id="GAP44437.1"/>
    </source>
</evidence>
<dbReference type="InterPro" id="IPR036942">
    <property type="entry name" value="Beta-barrel_TonB_sf"/>
</dbReference>
<keyword evidence="5" id="KW-0732">Signal</keyword>
<comment type="similarity">
    <text evidence="4">Belongs to the TonB-dependent receptor family.</text>
</comment>
<evidence type="ECO:0000313" key="9">
    <source>
        <dbReference type="Proteomes" id="UP000053091"/>
    </source>
</evidence>
<evidence type="ECO:0008006" key="10">
    <source>
        <dbReference type="Google" id="ProtNLM"/>
    </source>
</evidence>
<gene>
    <name evidence="8" type="ORF">TBC1_12245</name>
</gene>
<dbReference type="InterPro" id="IPR008969">
    <property type="entry name" value="CarboxyPept-like_regulatory"/>
</dbReference>
<dbReference type="InterPro" id="IPR000531">
    <property type="entry name" value="Beta-barrel_TonB"/>
</dbReference>